<dbReference type="FunFam" id="2.60.40.60:FF:000022">
    <property type="entry name" value="Cadherin 2"/>
    <property type="match status" value="1"/>
</dbReference>
<evidence type="ECO:0000256" key="10">
    <source>
        <dbReference type="PROSITE-ProRule" id="PRU00043"/>
    </source>
</evidence>
<dbReference type="PRINTS" id="PR00205">
    <property type="entry name" value="CADHERIN"/>
</dbReference>
<keyword evidence="5" id="KW-0677">Repeat</keyword>
<dbReference type="CDD" id="cd11304">
    <property type="entry name" value="Cadherin_repeat"/>
    <property type="match status" value="2"/>
</dbReference>
<dbReference type="FunFam" id="2.60.40.60:FF:000019">
    <property type="entry name" value="Cadherin 2"/>
    <property type="match status" value="1"/>
</dbReference>
<organism evidence="12 13">
    <name type="scientific">Sinocyclocheilus rhinocerous</name>
    <dbReference type="NCBI Taxonomy" id="307959"/>
    <lineage>
        <taxon>Eukaryota</taxon>
        <taxon>Metazoa</taxon>
        <taxon>Chordata</taxon>
        <taxon>Craniata</taxon>
        <taxon>Vertebrata</taxon>
        <taxon>Euteleostomi</taxon>
        <taxon>Actinopterygii</taxon>
        <taxon>Neopterygii</taxon>
        <taxon>Teleostei</taxon>
        <taxon>Ostariophysi</taxon>
        <taxon>Cypriniformes</taxon>
        <taxon>Cyprinidae</taxon>
        <taxon>Cyprininae</taxon>
        <taxon>Sinocyclocheilus</taxon>
    </lineage>
</organism>
<dbReference type="GO" id="GO:0016339">
    <property type="term" value="P:calcium-dependent cell-cell adhesion via plasma membrane cell adhesion molecules"/>
    <property type="evidence" value="ECO:0007669"/>
    <property type="project" value="TreeGrafter"/>
</dbReference>
<dbReference type="Ensembl" id="ENSSRHT00000007865.1">
    <property type="protein sequence ID" value="ENSSRHP00000007625.1"/>
    <property type="gene ID" value="ENSSRHG00000004483.1"/>
</dbReference>
<dbReference type="GO" id="GO:0016477">
    <property type="term" value="P:cell migration"/>
    <property type="evidence" value="ECO:0007669"/>
    <property type="project" value="TreeGrafter"/>
</dbReference>
<feature type="domain" description="Cadherin" evidence="11">
    <location>
        <begin position="122"/>
        <end position="234"/>
    </location>
</feature>
<evidence type="ECO:0000256" key="1">
    <source>
        <dbReference type="ARBA" id="ARBA00004236"/>
    </source>
</evidence>
<dbReference type="GO" id="GO:0005509">
    <property type="term" value="F:calcium ion binding"/>
    <property type="evidence" value="ECO:0007669"/>
    <property type="project" value="UniProtKB-UniRule"/>
</dbReference>
<dbReference type="GO" id="GO:0045296">
    <property type="term" value="F:cadherin binding"/>
    <property type="evidence" value="ECO:0007669"/>
    <property type="project" value="TreeGrafter"/>
</dbReference>
<dbReference type="SUPFAM" id="SSF49313">
    <property type="entry name" value="Cadherin-like"/>
    <property type="match status" value="3"/>
</dbReference>
<keyword evidence="4" id="KW-0732">Signal</keyword>
<reference evidence="12" key="2">
    <citation type="submission" date="2025-09" db="UniProtKB">
        <authorList>
            <consortium name="Ensembl"/>
        </authorList>
    </citation>
    <scope>IDENTIFICATION</scope>
</reference>
<dbReference type="InterPro" id="IPR015919">
    <property type="entry name" value="Cadherin-like_sf"/>
</dbReference>
<dbReference type="Pfam" id="PF00028">
    <property type="entry name" value="Cadherin"/>
    <property type="match status" value="1"/>
</dbReference>
<keyword evidence="7" id="KW-0130">Cell adhesion</keyword>
<name>A0A673G6U8_9TELE</name>
<dbReference type="InterPro" id="IPR039808">
    <property type="entry name" value="Cadherin"/>
</dbReference>
<evidence type="ECO:0000256" key="3">
    <source>
        <dbReference type="ARBA" id="ARBA00022723"/>
    </source>
</evidence>
<dbReference type="PROSITE" id="PS50268">
    <property type="entry name" value="CADHERIN_2"/>
    <property type="match status" value="1"/>
</dbReference>
<dbReference type="GO" id="GO:0034332">
    <property type="term" value="P:adherens junction organization"/>
    <property type="evidence" value="ECO:0007669"/>
    <property type="project" value="TreeGrafter"/>
</dbReference>
<dbReference type="InterPro" id="IPR002126">
    <property type="entry name" value="Cadherin-like_dom"/>
</dbReference>
<reference evidence="12" key="1">
    <citation type="submission" date="2025-08" db="UniProtKB">
        <authorList>
            <consortium name="Ensembl"/>
        </authorList>
    </citation>
    <scope>IDENTIFICATION</scope>
</reference>
<evidence type="ECO:0000313" key="13">
    <source>
        <dbReference type="Proteomes" id="UP000472270"/>
    </source>
</evidence>
<keyword evidence="2" id="KW-1003">Cell membrane</keyword>
<keyword evidence="13" id="KW-1185">Reference proteome</keyword>
<evidence type="ECO:0000259" key="11">
    <source>
        <dbReference type="PROSITE" id="PS50268"/>
    </source>
</evidence>
<dbReference type="GO" id="GO:0005912">
    <property type="term" value="C:adherens junction"/>
    <property type="evidence" value="ECO:0007669"/>
    <property type="project" value="TreeGrafter"/>
</dbReference>
<dbReference type="GO" id="GO:0000902">
    <property type="term" value="P:cell morphogenesis"/>
    <property type="evidence" value="ECO:0007669"/>
    <property type="project" value="TreeGrafter"/>
</dbReference>
<protein>
    <submittedName>
        <fullName evidence="12">Cadherin 31</fullName>
    </submittedName>
</protein>
<dbReference type="PANTHER" id="PTHR24027:SF319">
    <property type="entry name" value="CADHERIN-1"/>
    <property type="match status" value="1"/>
</dbReference>
<dbReference type="Gene3D" id="2.60.40.60">
    <property type="entry name" value="Cadherins"/>
    <property type="match status" value="3"/>
</dbReference>
<dbReference type="GO" id="GO:0016342">
    <property type="term" value="C:catenin complex"/>
    <property type="evidence" value="ECO:0007669"/>
    <property type="project" value="TreeGrafter"/>
</dbReference>
<keyword evidence="8" id="KW-0472">Membrane</keyword>
<accession>A0A673G6U8</accession>
<dbReference type="AlphaFoldDB" id="A0A673G6U8"/>
<sequence>DKRFDVNMDGTVTLKRPLTLHEAYEVFSVHAWDANGKKHTVSIRVEFIESPLNHPPLAFARSSAGLKRAKRAKRGWVIPPFHVPENSRGSFPMKLVQASIAESPMEILINVIDQNDNKPVFTQYPFNGHVHEAAGKGTCIFMTVTATDADDPETYNGIVNYAIVSQEPPFPKSNMFDINILSGTIRVREPDMDREQWPRYTLLIVAADMEGKGSSTTGTAVITITDSNDNPPQFEQTSHVVSVPENKVGHVVAKLAVSDGDEVGSPAWSTKYRIISGDKGGFFNVSTGPSQLEGIITTVKVLCVAPMFAQTIGCDDDIPL</sequence>
<dbReference type="PANTHER" id="PTHR24027">
    <property type="entry name" value="CADHERIN-23"/>
    <property type="match status" value="1"/>
</dbReference>
<dbReference type="Proteomes" id="UP000472270">
    <property type="component" value="Unassembled WGS sequence"/>
</dbReference>
<evidence type="ECO:0000256" key="4">
    <source>
        <dbReference type="ARBA" id="ARBA00022729"/>
    </source>
</evidence>
<dbReference type="InterPro" id="IPR020894">
    <property type="entry name" value="Cadherin_CS"/>
</dbReference>
<dbReference type="GO" id="GO:0044331">
    <property type="term" value="P:cell-cell adhesion mediated by cadherin"/>
    <property type="evidence" value="ECO:0007669"/>
    <property type="project" value="TreeGrafter"/>
</dbReference>
<evidence type="ECO:0000256" key="9">
    <source>
        <dbReference type="ARBA" id="ARBA00023180"/>
    </source>
</evidence>
<dbReference type="Pfam" id="PF08758">
    <property type="entry name" value="Cadherin_pro"/>
    <property type="match status" value="1"/>
</dbReference>
<dbReference type="GO" id="GO:0005737">
    <property type="term" value="C:cytoplasm"/>
    <property type="evidence" value="ECO:0007669"/>
    <property type="project" value="TreeGrafter"/>
</dbReference>
<evidence type="ECO:0000313" key="12">
    <source>
        <dbReference type="Ensembl" id="ENSSRHP00000007625.1"/>
    </source>
</evidence>
<dbReference type="PROSITE" id="PS00232">
    <property type="entry name" value="CADHERIN_1"/>
    <property type="match status" value="1"/>
</dbReference>
<dbReference type="SMART" id="SM00112">
    <property type="entry name" value="CA"/>
    <property type="match status" value="1"/>
</dbReference>
<keyword evidence="3" id="KW-0479">Metal-binding</keyword>
<dbReference type="InterPro" id="IPR014868">
    <property type="entry name" value="Cadherin_pro_dom"/>
</dbReference>
<proteinExistence type="predicted"/>
<evidence type="ECO:0000256" key="7">
    <source>
        <dbReference type="ARBA" id="ARBA00022889"/>
    </source>
</evidence>
<dbReference type="GO" id="GO:0007156">
    <property type="term" value="P:homophilic cell adhesion via plasma membrane adhesion molecules"/>
    <property type="evidence" value="ECO:0007669"/>
    <property type="project" value="InterPro"/>
</dbReference>
<evidence type="ECO:0000256" key="2">
    <source>
        <dbReference type="ARBA" id="ARBA00022475"/>
    </source>
</evidence>
<keyword evidence="6 10" id="KW-0106">Calcium</keyword>
<dbReference type="GO" id="GO:0008013">
    <property type="term" value="F:beta-catenin binding"/>
    <property type="evidence" value="ECO:0007669"/>
    <property type="project" value="TreeGrafter"/>
</dbReference>
<evidence type="ECO:0000256" key="6">
    <source>
        <dbReference type="ARBA" id="ARBA00022837"/>
    </source>
</evidence>
<comment type="subcellular location">
    <subcellularLocation>
        <location evidence="1">Cell membrane</location>
    </subcellularLocation>
</comment>
<evidence type="ECO:0000256" key="5">
    <source>
        <dbReference type="ARBA" id="ARBA00022737"/>
    </source>
</evidence>
<evidence type="ECO:0000256" key="8">
    <source>
        <dbReference type="ARBA" id="ARBA00023136"/>
    </source>
</evidence>
<dbReference type="GO" id="GO:0007043">
    <property type="term" value="P:cell-cell junction assembly"/>
    <property type="evidence" value="ECO:0007669"/>
    <property type="project" value="TreeGrafter"/>
</dbReference>
<keyword evidence="9" id="KW-0325">Glycoprotein</keyword>